<keyword evidence="1" id="KW-0732">Signal</keyword>
<organism evidence="3 4">
    <name type="scientific">Carboxylicivirga marina</name>
    <dbReference type="NCBI Taxonomy" id="2800988"/>
    <lineage>
        <taxon>Bacteria</taxon>
        <taxon>Pseudomonadati</taxon>
        <taxon>Bacteroidota</taxon>
        <taxon>Bacteroidia</taxon>
        <taxon>Marinilabiliales</taxon>
        <taxon>Marinilabiliaceae</taxon>
        <taxon>Carboxylicivirga</taxon>
    </lineage>
</organism>
<dbReference type="InterPro" id="IPR000866">
    <property type="entry name" value="AhpC/TSA"/>
</dbReference>
<protein>
    <submittedName>
        <fullName evidence="3">TlpA family protein disulfide reductase</fullName>
    </submittedName>
</protein>
<evidence type="ECO:0000259" key="2">
    <source>
        <dbReference type="PROSITE" id="PS51352"/>
    </source>
</evidence>
<comment type="caution">
    <text evidence="3">The sequence shown here is derived from an EMBL/GenBank/DDBJ whole genome shotgun (WGS) entry which is preliminary data.</text>
</comment>
<gene>
    <name evidence="3" type="ORF">JIV24_17125</name>
</gene>
<dbReference type="Proteomes" id="UP000605676">
    <property type="component" value="Unassembled WGS sequence"/>
</dbReference>
<evidence type="ECO:0000313" key="3">
    <source>
        <dbReference type="EMBL" id="MBK3519073.1"/>
    </source>
</evidence>
<dbReference type="InterPro" id="IPR050553">
    <property type="entry name" value="Thioredoxin_ResA/DsbE_sf"/>
</dbReference>
<dbReference type="RefSeq" id="WP_200466294.1">
    <property type="nucleotide sequence ID" value="NZ_JAENRR010000051.1"/>
</dbReference>
<proteinExistence type="predicted"/>
<evidence type="ECO:0000313" key="4">
    <source>
        <dbReference type="Proteomes" id="UP000605676"/>
    </source>
</evidence>
<dbReference type="PROSITE" id="PS51352">
    <property type="entry name" value="THIOREDOXIN_2"/>
    <property type="match status" value="1"/>
</dbReference>
<sequence>MKLDKFLLLIIFLAVSTIGQAQTIPDFMLENLDGEWVSYSELKGDEVTVVDFWASWCKPCMKAMPEIEKLFNNYHHKGLSVISINTDGPRSISKVVPLSKTLKLSYPIISDINNELMNELNITALPTLLLVDNKGTVRYRHEGWNIGDEKEIEHQIKLFIQ</sequence>
<dbReference type="InterPro" id="IPR036249">
    <property type="entry name" value="Thioredoxin-like_sf"/>
</dbReference>
<feature type="chain" id="PRO_5047052420" evidence="1">
    <location>
        <begin position="22"/>
        <end position="161"/>
    </location>
</feature>
<dbReference type="CDD" id="cd02966">
    <property type="entry name" value="TlpA_like_family"/>
    <property type="match status" value="1"/>
</dbReference>
<dbReference type="InterPro" id="IPR013766">
    <property type="entry name" value="Thioredoxin_domain"/>
</dbReference>
<dbReference type="PANTHER" id="PTHR42852">
    <property type="entry name" value="THIOL:DISULFIDE INTERCHANGE PROTEIN DSBE"/>
    <property type="match status" value="1"/>
</dbReference>
<keyword evidence="4" id="KW-1185">Reference proteome</keyword>
<dbReference type="SUPFAM" id="SSF52833">
    <property type="entry name" value="Thioredoxin-like"/>
    <property type="match status" value="1"/>
</dbReference>
<dbReference type="PANTHER" id="PTHR42852:SF17">
    <property type="entry name" value="THIOREDOXIN-LIKE PROTEIN HI_1115"/>
    <property type="match status" value="1"/>
</dbReference>
<dbReference type="EMBL" id="JAENRR010000051">
    <property type="protein sequence ID" value="MBK3519073.1"/>
    <property type="molecule type" value="Genomic_DNA"/>
</dbReference>
<reference evidence="3 4" key="1">
    <citation type="submission" date="2021-01" db="EMBL/GenBank/DDBJ databases">
        <title>Carboxyliciviraga sp.nov., isolated from coastal sediments.</title>
        <authorList>
            <person name="Lu D."/>
            <person name="Zhang T."/>
        </authorList>
    </citation>
    <scope>NUCLEOTIDE SEQUENCE [LARGE SCALE GENOMIC DNA]</scope>
    <source>
        <strain evidence="3 4">N1Y132</strain>
    </source>
</reference>
<evidence type="ECO:0000256" key="1">
    <source>
        <dbReference type="SAM" id="SignalP"/>
    </source>
</evidence>
<dbReference type="Pfam" id="PF00578">
    <property type="entry name" value="AhpC-TSA"/>
    <property type="match status" value="1"/>
</dbReference>
<feature type="signal peptide" evidence="1">
    <location>
        <begin position="1"/>
        <end position="21"/>
    </location>
</feature>
<accession>A0ABS1HPA8</accession>
<name>A0ABS1HPA8_9BACT</name>
<dbReference type="Gene3D" id="3.40.30.10">
    <property type="entry name" value="Glutaredoxin"/>
    <property type="match status" value="1"/>
</dbReference>
<feature type="domain" description="Thioredoxin" evidence="2">
    <location>
        <begin position="18"/>
        <end position="161"/>
    </location>
</feature>